<gene>
    <name evidence="14" type="ORF">ADM99_09845</name>
</gene>
<comment type="catalytic activity">
    <reaction evidence="10">
        <text>(6S)-5,6,7,8-tetrahydrofolyl-(gamma-L-Glu)(n) + L-glutamate + ATP = (6S)-5,6,7,8-tetrahydrofolyl-(gamma-L-Glu)(n+1) + ADP + phosphate + H(+)</text>
        <dbReference type="Rhea" id="RHEA:10580"/>
        <dbReference type="Rhea" id="RHEA-COMP:14738"/>
        <dbReference type="Rhea" id="RHEA-COMP:14740"/>
        <dbReference type="ChEBI" id="CHEBI:15378"/>
        <dbReference type="ChEBI" id="CHEBI:29985"/>
        <dbReference type="ChEBI" id="CHEBI:30616"/>
        <dbReference type="ChEBI" id="CHEBI:43474"/>
        <dbReference type="ChEBI" id="CHEBI:141005"/>
        <dbReference type="ChEBI" id="CHEBI:456216"/>
        <dbReference type="EC" id="6.3.2.17"/>
    </reaction>
</comment>
<evidence type="ECO:0000313" key="15">
    <source>
        <dbReference type="Proteomes" id="UP000050430"/>
    </source>
</evidence>
<dbReference type="InterPro" id="IPR018109">
    <property type="entry name" value="Folylpolyglutamate_synth_CS"/>
</dbReference>
<dbReference type="InterPro" id="IPR036615">
    <property type="entry name" value="Mur_ligase_C_dom_sf"/>
</dbReference>
<evidence type="ECO:0000256" key="5">
    <source>
        <dbReference type="ARBA" id="ARBA00022723"/>
    </source>
</evidence>
<protein>
    <recommendedName>
        <fullName evidence="3">tetrahydrofolate synthase</fullName>
        <ecNumber evidence="3">6.3.2.17</ecNumber>
    </recommendedName>
    <alternativeName>
        <fullName evidence="9">Tetrahydrofolylpolyglutamate synthase</fullName>
    </alternativeName>
</protein>
<dbReference type="GO" id="GO:0005524">
    <property type="term" value="F:ATP binding"/>
    <property type="evidence" value="ECO:0007669"/>
    <property type="project" value="UniProtKB-KW"/>
</dbReference>
<evidence type="ECO:0000259" key="12">
    <source>
        <dbReference type="Pfam" id="PF02875"/>
    </source>
</evidence>
<keyword evidence="6 11" id="KW-0547">Nucleotide-binding</keyword>
<feature type="domain" description="Mur ligase C-terminal" evidence="12">
    <location>
        <begin position="311"/>
        <end position="429"/>
    </location>
</feature>
<evidence type="ECO:0000256" key="10">
    <source>
        <dbReference type="ARBA" id="ARBA00047493"/>
    </source>
</evidence>
<feature type="domain" description="Mur ligase central" evidence="13">
    <location>
        <begin position="36"/>
        <end position="283"/>
    </location>
</feature>
<name>A0A0N8GLA5_9CHLR</name>
<keyword evidence="4 11" id="KW-0436">Ligase</keyword>
<reference evidence="14 15" key="1">
    <citation type="submission" date="2015-07" db="EMBL/GenBank/DDBJ databases">
        <title>Genome sequence of Leptolinea tardivitalis DSM 16556.</title>
        <authorList>
            <person name="Hemp J."/>
            <person name="Ward L.M."/>
            <person name="Pace L.A."/>
            <person name="Fischer W.W."/>
        </authorList>
    </citation>
    <scope>NUCLEOTIDE SEQUENCE [LARGE SCALE GENOMIC DNA]</scope>
    <source>
        <strain evidence="14 15">YMTK-2</strain>
    </source>
</reference>
<dbReference type="NCBIfam" id="TIGR01499">
    <property type="entry name" value="folC"/>
    <property type="match status" value="1"/>
</dbReference>
<dbReference type="GO" id="GO:0008841">
    <property type="term" value="F:dihydrofolate synthase activity"/>
    <property type="evidence" value="ECO:0007669"/>
    <property type="project" value="TreeGrafter"/>
</dbReference>
<dbReference type="GO" id="GO:0046872">
    <property type="term" value="F:metal ion binding"/>
    <property type="evidence" value="ECO:0007669"/>
    <property type="project" value="UniProtKB-KW"/>
</dbReference>
<evidence type="ECO:0000256" key="11">
    <source>
        <dbReference type="PIRNR" id="PIRNR001563"/>
    </source>
</evidence>
<dbReference type="InterPro" id="IPR004101">
    <property type="entry name" value="Mur_ligase_C"/>
</dbReference>
<dbReference type="Gene3D" id="3.40.1190.10">
    <property type="entry name" value="Mur-like, catalytic domain"/>
    <property type="match status" value="1"/>
</dbReference>
<dbReference type="SUPFAM" id="SSF53623">
    <property type="entry name" value="MurD-like peptide ligases, catalytic domain"/>
    <property type="match status" value="1"/>
</dbReference>
<comment type="caution">
    <text evidence="14">The sequence shown here is derived from an EMBL/GenBank/DDBJ whole genome shotgun (WGS) entry which is preliminary data.</text>
</comment>
<dbReference type="GO" id="GO:0004326">
    <property type="term" value="F:tetrahydrofolylpolyglutamate synthase activity"/>
    <property type="evidence" value="ECO:0007669"/>
    <property type="project" value="UniProtKB-EC"/>
</dbReference>
<evidence type="ECO:0000256" key="9">
    <source>
        <dbReference type="ARBA" id="ARBA00030592"/>
    </source>
</evidence>
<comment type="cofactor">
    <cofactor evidence="1">
        <name>Mg(2+)</name>
        <dbReference type="ChEBI" id="CHEBI:18420"/>
    </cofactor>
</comment>
<dbReference type="EC" id="6.3.2.17" evidence="3"/>
<evidence type="ECO:0000256" key="4">
    <source>
        <dbReference type="ARBA" id="ARBA00022598"/>
    </source>
</evidence>
<evidence type="ECO:0000256" key="3">
    <source>
        <dbReference type="ARBA" id="ARBA00013025"/>
    </source>
</evidence>
<evidence type="ECO:0000256" key="6">
    <source>
        <dbReference type="ARBA" id="ARBA00022741"/>
    </source>
</evidence>
<dbReference type="PATRIC" id="fig|229920.5.peg.1878"/>
<dbReference type="SUPFAM" id="SSF53244">
    <property type="entry name" value="MurD-like peptide ligases, peptide-binding domain"/>
    <property type="match status" value="1"/>
</dbReference>
<evidence type="ECO:0000256" key="2">
    <source>
        <dbReference type="ARBA" id="ARBA00008276"/>
    </source>
</evidence>
<comment type="similarity">
    <text evidence="2 11">Belongs to the folylpolyglutamate synthase family.</text>
</comment>
<evidence type="ECO:0000256" key="7">
    <source>
        <dbReference type="ARBA" id="ARBA00022840"/>
    </source>
</evidence>
<dbReference type="EMBL" id="LGCK01000010">
    <property type="protein sequence ID" value="KPL71954.1"/>
    <property type="molecule type" value="Genomic_DNA"/>
</dbReference>
<dbReference type="InterPro" id="IPR013221">
    <property type="entry name" value="Mur_ligase_cen"/>
</dbReference>
<dbReference type="PROSITE" id="PS01012">
    <property type="entry name" value="FOLYLPOLYGLU_SYNT_2"/>
    <property type="match status" value="1"/>
</dbReference>
<dbReference type="GO" id="GO:0005737">
    <property type="term" value="C:cytoplasm"/>
    <property type="evidence" value="ECO:0007669"/>
    <property type="project" value="TreeGrafter"/>
</dbReference>
<keyword evidence="7 11" id="KW-0067">ATP-binding</keyword>
<evidence type="ECO:0000259" key="13">
    <source>
        <dbReference type="Pfam" id="PF08245"/>
    </source>
</evidence>
<evidence type="ECO:0000256" key="1">
    <source>
        <dbReference type="ARBA" id="ARBA00001946"/>
    </source>
</evidence>
<dbReference type="InterPro" id="IPR001645">
    <property type="entry name" value="Folylpolyglutamate_synth"/>
</dbReference>
<dbReference type="Gene3D" id="3.90.190.20">
    <property type="entry name" value="Mur ligase, C-terminal domain"/>
    <property type="match status" value="1"/>
</dbReference>
<dbReference type="Proteomes" id="UP000050430">
    <property type="component" value="Unassembled WGS sequence"/>
</dbReference>
<dbReference type="Pfam" id="PF02875">
    <property type="entry name" value="Mur_ligase_C"/>
    <property type="match status" value="1"/>
</dbReference>
<dbReference type="AlphaFoldDB" id="A0A0N8GLA5"/>
<organism evidence="14 15">
    <name type="scientific">Leptolinea tardivitalis</name>
    <dbReference type="NCBI Taxonomy" id="229920"/>
    <lineage>
        <taxon>Bacteria</taxon>
        <taxon>Bacillati</taxon>
        <taxon>Chloroflexota</taxon>
        <taxon>Anaerolineae</taxon>
        <taxon>Anaerolineales</taxon>
        <taxon>Anaerolineaceae</taxon>
        <taxon>Leptolinea</taxon>
    </lineage>
</organism>
<dbReference type="STRING" id="229920.ADM99_09845"/>
<sequence length="445" mass="48707">MTRNLQYSPEKFNLDHMRELAEALGNPQNAFPVIHIAGTKGKGSTAAMIASILMAADYRTGFYISPHLQDFAERIQVNNLPIPHAAFNRLVDEVRPHVEKIGRLTTFEITTALAFEAFRKQHVDVAVVETGLGGRLDSTNIVDPVLSVITSLSMDHMKILGDTLEEIAAEKAGIIKPGKPVVSAPQQSNALAVLETRAEETGSKFIVVGRDVKTKVLKHTLDGQWFEVRVTPHEGERTQKHLPASGNGEHGNLFPREYEKGVDFFIPLLGQHQVDNAATAIAAIMQLRQLGFEISEKAMEDGLAHVVWPCRFEILSRNPLLVVDSAHNRDSAHKLRQAIEDYFPGKPVTLIFGASEDKDISGMFAELLPICSRLIVTRSTHPRAADINTLIKSAGSYSCAVISAETVEIALQFSIDPGEPDGVVLAAGSLFVAAAVRSAWFNRQK</sequence>
<dbReference type="Pfam" id="PF08245">
    <property type="entry name" value="Mur_ligase_M"/>
    <property type="match status" value="1"/>
</dbReference>
<dbReference type="PIRSF" id="PIRSF001563">
    <property type="entry name" value="Folylpolyglu_synth"/>
    <property type="match status" value="1"/>
</dbReference>
<dbReference type="FunFam" id="3.40.1190.10:FF:000011">
    <property type="entry name" value="Folylpolyglutamate synthase/dihydrofolate synthase"/>
    <property type="match status" value="1"/>
</dbReference>
<keyword evidence="5" id="KW-0479">Metal-binding</keyword>
<dbReference type="PANTHER" id="PTHR11136">
    <property type="entry name" value="FOLYLPOLYGLUTAMATE SYNTHASE-RELATED"/>
    <property type="match status" value="1"/>
</dbReference>
<proteinExistence type="inferred from homology"/>
<keyword evidence="8" id="KW-0460">Magnesium</keyword>
<evidence type="ECO:0000256" key="8">
    <source>
        <dbReference type="ARBA" id="ARBA00022842"/>
    </source>
</evidence>
<dbReference type="PANTHER" id="PTHR11136:SF0">
    <property type="entry name" value="DIHYDROFOLATE SYNTHETASE-RELATED"/>
    <property type="match status" value="1"/>
</dbReference>
<keyword evidence="15" id="KW-1185">Reference proteome</keyword>
<dbReference type="InterPro" id="IPR036565">
    <property type="entry name" value="Mur-like_cat_sf"/>
</dbReference>
<evidence type="ECO:0000313" key="14">
    <source>
        <dbReference type="EMBL" id="KPL71954.1"/>
    </source>
</evidence>
<accession>A0A0N8GLA5</accession>